<organism evidence="1 2">
    <name type="scientific">Pisolithus tinctorius Marx 270</name>
    <dbReference type="NCBI Taxonomy" id="870435"/>
    <lineage>
        <taxon>Eukaryota</taxon>
        <taxon>Fungi</taxon>
        <taxon>Dikarya</taxon>
        <taxon>Basidiomycota</taxon>
        <taxon>Agaricomycotina</taxon>
        <taxon>Agaricomycetes</taxon>
        <taxon>Agaricomycetidae</taxon>
        <taxon>Boletales</taxon>
        <taxon>Sclerodermatineae</taxon>
        <taxon>Pisolithaceae</taxon>
        <taxon>Pisolithus</taxon>
    </lineage>
</organism>
<keyword evidence="2" id="KW-1185">Reference proteome</keyword>
<dbReference type="InParanoid" id="A0A0C3P1Q0"/>
<gene>
    <name evidence="1" type="ORF">M404DRAFT_733188</name>
</gene>
<protein>
    <submittedName>
        <fullName evidence="1">Uncharacterized protein</fullName>
    </submittedName>
</protein>
<dbReference type="HOGENOM" id="CLU_2211054_0_0_1"/>
<reference evidence="1 2" key="1">
    <citation type="submission" date="2014-04" db="EMBL/GenBank/DDBJ databases">
        <authorList>
            <consortium name="DOE Joint Genome Institute"/>
            <person name="Kuo A."/>
            <person name="Kohler A."/>
            <person name="Costa M.D."/>
            <person name="Nagy L.G."/>
            <person name="Floudas D."/>
            <person name="Copeland A."/>
            <person name="Barry K.W."/>
            <person name="Cichocki N."/>
            <person name="Veneault-Fourrey C."/>
            <person name="LaButti K."/>
            <person name="Lindquist E.A."/>
            <person name="Lipzen A."/>
            <person name="Lundell T."/>
            <person name="Morin E."/>
            <person name="Murat C."/>
            <person name="Sun H."/>
            <person name="Tunlid A."/>
            <person name="Henrissat B."/>
            <person name="Grigoriev I.V."/>
            <person name="Hibbett D.S."/>
            <person name="Martin F."/>
            <person name="Nordberg H.P."/>
            <person name="Cantor M.N."/>
            <person name="Hua S.X."/>
        </authorList>
    </citation>
    <scope>NUCLEOTIDE SEQUENCE [LARGE SCALE GENOMIC DNA]</scope>
    <source>
        <strain evidence="1 2">Marx 270</strain>
    </source>
</reference>
<dbReference type="Proteomes" id="UP000054217">
    <property type="component" value="Unassembled WGS sequence"/>
</dbReference>
<evidence type="ECO:0000313" key="1">
    <source>
        <dbReference type="EMBL" id="KIO01426.1"/>
    </source>
</evidence>
<dbReference type="EMBL" id="KN831988">
    <property type="protein sequence ID" value="KIO01426.1"/>
    <property type="molecule type" value="Genomic_DNA"/>
</dbReference>
<name>A0A0C3P1Q0_PISTI</name>
<proteinExistence type="predicted"/>
<dbReference type="AlphaFoldDB" id="A0A0C3P1Q0"/>
<reference evidence="2" key="2">
    <citation type="submission" date="2015-01" db="EMBL/GenBank/DDBJ databases">
        <title>Evolutionary Origins and Diversification of the Mycorrhizal Mutualists.</title>
        <authorList>
            <consortium name="DOE Joint Genome Institute"/>
            <consortium name="Mycorrhizal Genomics Consortium"/>
            <person name="Kohler A."/>
            <person name="Kuo A."/>
            <person name="Nagy L.G."/>
            <person name="Floudas D."/>
            <person name="Copeland A."/>
            <person name="Barry K.W."/>
            <person name="Cichocki N."/>
            <person name="Veneault-Fourrey C."/>
            <person name="LaButti K."/>
            <person name="Lindquist E.A."/>
            <person name="Lipzen A."/>
            <person name="Lundell T."/>
            <person name="Morin E."/>
            <person name="Murat C."/>
            <person name="Riley R."/>
            <person name="Ohm R."/>
            <person name="Sun H."/>
            <person name="Tunlid A."/>
            <person name="Henrissat B."/>
            <person name="Grigoriev I.V."/>
            <person name="Hibbett D.S."/>
            <person name="Martin F."/>
        </authorList>
    </citation>
    <scope>NUCLEOTIDE SEQUENCE [LARGE SCALE GENOMIC DNA]</scope>
    <source>
        <strain evidence="2">Marx 270</strain>
    </source>
</reference>
<evidence type="ECO:0000313" key="2">
    <source>
        <dbReference type="Proteomes" id="UP000054217"/>
    </source>
</evidence>
<sequence length="107" mass="12145">MIFYWGNENVHCEQNSTMCAFTTAQVILYRCTVRATGIRVHPRHSRRFSSRVHPFACPNLSFGTPAHTYVSRNPTGENISCQCQFLLLPEGAINNGSRYSDFLPEFA</sequence>
<accession>A0A0C3P1Q0</accession>